<evidence type="ECO:0000259" key="2">
    <source>
        <dbReference type="Pfam" id="PF07859"/>
    </source>
</evidence>
<dbReference type="OrthoDB" id="433474at2759"/>
<dbReference type="PANTHER" id="PTHR48081:SF8">
    <property type="entry name" value="ALPHA_BETA HYDROLASE FOLD-3 DOMAIN-CONTAINING PROTEIN-RELATED"/>
    <property type="match status" value="1"/>
</dbReference>
<sequence>AYILKTAIRHVFGRTPKGQLLPEGITSQILTLIMGDKIFNVAQSRAMMSESNKTVHAKNGTLAQADKDKWALKVEGQGWNGFWIPYKDQSSEERLKADLEKKLSPVDVGAGCDIVMFAIHGGGMIYGEALMFLSNYRSWMKELQVNHKIKIGFLSVEYSLAPETPYPGALNECVAAYKHLVEYYGVDPRRIVMCGDSAGANLCLTSVLKLRDDSPHINLPAGQVLISPWVMCPKPVKTSPHDYITTNGLCLFMDAYTQGQTEALTSPYVSPIGAPTLKGMPRMMIFIGGVETLRPSIEDFIQKATADGVDVQYEVKQGKVHDYALIEEVAGAKTVQEATQSIGRFVAQTQERYTGVSGPR</sequence>
<keyword evidence="1" id="KW-0378">Hydrolase</keyword>
<gene>
    <name evidence="3" type="ORF">BGZ99_007281</name>
</gene>
<name>A0A9P6RA80_9FUNG</name>
<comment type="caution">
    <text evidence="3">The sequence shown here is derived from an EMBL/GenBank/DDBJ whole genome shotgun (WGS) entry which is preliminary data.</text>
</comment>
<dbReference type="InterPro" id="IPR029058">
    <property type="entry name" value="AB_hydrolase_fold"/>
</dbReference>
<dbReference type="Proteomes" id="UP000738325">
    <property type="component" value="Unassembled WGS sequence"/>
</dbReference>
<evidence type="ECO:0000256" key="1">
    <source>
        <dbReference type="ARBA" id="ARBA00022801"/>
    </source>
</evidence>
<feature type="domain" description="Alpha/beta hydrolase fold-3" evidence="2">
    <location>
        <begin position="117"/>
        <end position="324"/>
    </location>
</feature>
<reference evidence="3" key="1">
    <citation type="journal article" date="2020" name="Fungal Divers.">
        <title>Resolving the Mortierellaceae phylogeny through synthesis of multi-gene phylogenetics and phylogenomics.</title>
        <authorList>
            <person name="Vandepol N."/>
            <person name="Liber J."/>
            <person name="Desiro A."/>
            <person name="Na H."/>
            <person name="Kennedy M."/>
            <person name="Barry K."/>
            <person name="Grigoriev I.V."/>
            <person name="Miller A.N."/>
            <person name="O'Donnell K."/>
            <person name="Stajich J.E."/>
            <person name="Bonito G."/>
        </authorList>
    </citation>
    <scope>NUCLEOTIDE SEQUENCE</scope>
    <source>
        <strain evidence="3">REB-010B</strain>
    </source>
</reference>
<evidence type="ECO:0000313" key="4">
    <source>
        <dbReference type="Proteomes" id="UP000738325"/>
    </source>
</evidence>
<dbReference type="InterPro" id="IPR050300">
    <property type="entry name" value="GDXG_lipolytic_enzyme"/>
</dbReference>
<dbReference type="GO" id="GO:0016787">
    <property type="term" value="F:hydrolase activity"/>
    <property type="evidence" value="ECO:0007669"/>
    <property type="project" value="UniProtKB-KW"/>
</dbReference>
<dbReference type="Pfam" id="PF07859">
    <property type="entry name" value="Abhydrolase_3"/>
    <property type="match status" value="1"/>
</dbReference>
<evidence type="ECO:0000313" key="3">
    <source>
        <dbReference type="EMBL" id="KAG0315751.1"/>
    </source>
</evidence>
<dbReference type="PANTHER" id="PTHR48081">
    <property type="entry name" value="AB HYDROLASE SUPERFAMILY PROTEIN C4A8.06C"/>
    <property type="match status" value="1"/>
</dbReference>
<dbReference type="EMBL" id="JAAAIP010000517">
    <property type="protein sequence ID" value="KAG0315751.1"/>
    <property type="molecule type" value="Genomic_DNA"/>
</dbReference>
<proteinExistence type="predicted"/>
<organism evidence="3 4">
    <name type="scientific">Dissophora globulifera</name>
    <dbReference type="NCBI Taxonomy" id="979702"/>
    <lineage>
        <taxon>Eukaryota</taxon>
        <taxon>Fungi</taxon>
        <taxon>Fungi incertae sedis</taxon>
        <taxon>Mucoromycota</taxon>
        <taxon>Mortierellomycotina</taxon>
        <taxon>Mortierellomycetes</taxon>
        <taxon>Mortierellales</taxon>
        <taxon>Mortierellaceae</taxon>
        <taxon>Dissophora</taxon>
    </lineage>
</organism>
<accession>A0A9P6RA80</accession>
<dbReference type="Gene3D" id="3.40.50.1820">
    <property type="entry name" value="alpha/beta hydrolase"/>
    <property type="match status" value="1"/>
</dbReference>
<dbReference type="InterPro" id="IPR013094">
    <property type="entry name" value="AB_hydrolase_3"/>
</dbReference>
<dbReference type="AlphaFoldDB" id="A0A9P6RA80"/>
<dbReference type="SUPFAM" id="SSF53474">
    <property type="entry name" value="alpha/beta-Hydrolases"/>
    <property type="match status" value="1"/>
</dbReference>
<feature type="non-terminal residue" evidence="3">
    <location>
        <position position="360"/>
    </location>
</feature>
<keyword evidence="4" id="KW-1185">Reference proteome</keyword>
<protein>
    <recommendedName>
        <fullName evidence="2">Alpha/beta hydrolase fold-3 domain-containing protein</fullName>
    </recommendedName>
</protein>